<dbReference type="GO" id="GO:0016758">
    <property type="term" value="F:hexosyltransferase activity"/>
    <property type="evidence" value="ECO:0007669"/>
    <property type="project" value="UniProtKB-ARBA"/>
</dbReference>
<keyword evidence="4" id="KW-1185">Reference proteome</keyword>
<dbReference type="Pfam" id="PF00535">
    <property type="entry name" value="Glycos_transf_2"/>
    <property type="match status" value="1"/>
</dbReference>
<dbReference type="AlphaFoldDB" id="A0A559IP30"/>
<evidence type="ECO:0000259" key="2">
    <source>
        <dbReference type="Pfam" id="PF00535"/>
    </source>
</evidence>
<comment type="caution">
    <text evidence="3">The sequence shown here is derived from an EMBL/GenBank/DDBJ whole genome shotgun (WGS) entry which is preliminary data.</text>
</comment>
<gene>
    <name evidence="3" type="ORF">FPZ44_16570</name>
</gene>
<organism evidence="3 4">
    <name type="scientific">Paenibacillus agilis</name>
    <dbReference type="NCBI Taxonomy" id="3020863"/>
    <lineage>
        <taxon>Bacteria</taxon>
        <taxon>Bacillati</taxon>
        <taxon>Bacillota</taxon>
        <taxon>Bacilli</taxon>
        <taxon>Bacillales</taxon>
        <taxon>Paenibacillaceae</taxon>
        <taxon>Paenibacillus</taxon>
    </lineage>
</organism>
<dbReference type="InterPro" id="IPR001173">
    <property type="entry name" value="Glyco_trans_2-like"/>
</dbReference>
<dbReference type="Proteomes" id="UP000318102">
    <property type="component" value="Unassembled WGS sequence"/>
</dbReference>
<proteinExistence type="inferred from homology"/>
<dbReference type="SUPFAM" id="SSF53448">
    <property type="entry name" value="Nucleotide-diphospho-sugar transferases"/>
    <property type="match status" value="1"/>
</dbReference>
<evidence type="ECO:0000313" key="4">
    <source>
        <dbReference type="Proteomes" id="UP000318102"/>
    </source>
</evidence>
<accession>A0A559IP30</accession>
<sequence>MSSSVQVLLSTYNGERYIKQQLDSIIKQSYTNIEILIRDDGSTDDTINEIQSFMESFPNRIRLIQGENVGVVRSFMELIQASYDCFDYFCFCDQDDIWLTDKVQRAVDSLSGRGLPAMFFTATQMVDSNLNELNIWPALPQQSPGFNNALIQNIAVGATITFNKKARNLLAQSEVETDAILMHDWWAYLCISAFGDVRYEAEPSILYRQHENNVVGGNASKWELILKKWASFRKHSGKRLLVRQAREFSRHYAHLLEPSKREQLEWFIEPRLDWIQRYRFLKKCRLYRQSWLEQRLFQFLIMIGYI</sequence>
<name>A0A559IP30_9BACL</name>
<comment type="similarity">
    <text evidence="1">Belongs to the glycosyltransferase 2 family.</text>
</comment>
<dbReference type="CDD" id="cd04196">
    <property type="entry name" value="GT_2_like_d"/>
    <property type="match status" value="1"/>
</dbReference>
<evidence type="ECO:0000256" key="1">
    <source>
        <dbReference type="ARBA" id="ARBA00006739"/>
    </source>
</evidence>
<reference evidence="3 4" key="1">
    <citation type="submission" date="2019-07" db="EMBL/GenBank/DDBJ databases">
        <authorList>
            <person name="Kim J."/>
        </authorList>
    </citation>
    <scope>NUCLEOTIDE SEQUENCE [LARGE SCALE GENOMIC DNA]</scope>
    <source>
        <strain evidence="3 4">N4</strain>
    </source>
</reference>
<dbReference type="Gene3D" id="3.90.550.10">
    <property type="entry name" value="Spore Coat Polysaccharide Biosynthesis Protein SpsA, Chain A"/>
    <property type="match status" value="1"/>
</dbReference>
<dbReference type="OrthoDB" id="9802649at2"/>
<dbReference type="EMBL" id="VNJK01000002">
    <property type="protein sequence ID" value="TVX89398.1"/>
    <property type="molecule type" value="Genomic_DNA"/>
</dbReference>
<dbReference type="InterPro" id="IPR029044">
    <property type="entry name" value="Nucleotide-diphossugar_trans"/>
</dbReference>
<evidence type="ECO:0000313" key="3">
    <source>
        <dbReference type="EMBL" id="TVX89398.1"/>
    </source>
</evidence>
<dbReference type="RefSeq" id="WP_144991899.1">
    <property type="nucleotide sequence ID" value="NZ_VNJK01000002.1"/>
</dbReference>
<feature type="domain" description="Glycosyltransferase 2-like" evidence="2">
    <location>
        <begin position="7"/>
        <end position="111"/>
    </location>
</feature>
<dbReference type="PANTHER" id="PTHR22916">
    <property type="entry name" value="GLYCOSYLTRANSFERASE"/>
    <property type="match status" value="1"/>
</dbReference>
<protein>
    <submittedName>
        <fullName evidence="3">Glycosyltransferase family 2 protein</fullName>
    </submittedName>
</protein>
<dbReference type="PANTHER" id="PTHR22916:SF3">
    <property type="entry name" value="UDP-GLCNAC:BETAGAL BETA-1,3-N-ACETYLGLUCOSAMINYLTRANSFERASE-LIKE PROTEIN 1"/>
    <property type="match status" value="1"/>
</dbReference>